<dbReference type="RefSeq" id="WP_017511518.1">
    <property type="nucleotide sequence ID" value="NZ_CP026544.1"/>
</dbReference>
<sequence length="584" mass="63345">MCFYCSPGGAAVLLARASRRDFLTGALALGAMSTFGFPSAYAESPPATSPSTSPYAQFIFTNGPIYTMASGSPTAKALAVRDGRIVAVGSMDAVAQFRGPDTQTIDLGGRTLLPGFVEPHMHSALAVLDAWLDVGPFTTTSIDQALEKIRAEAAKSKPGEWVRAQALDPSLMPGAPVTRQRLDAVAPNNPVFILESNGHIAYVNSAALKLASVTRDTPNPAQGRFVRDDKGELTGRLEEGPAYGPFLKVAPMPNAAQMVASIRKLFDRASAVGCTSLHDAGIGTSGVHDLDIVNAAMRDDPPVRYSGFLTSDRMDGWVERGIKPGAGTDRFRLHGIKFWSDGSNQARTGYQREPYLNSTSRGALNYTAEQLIEGVQRAHDLGWQVAIHANGDAAIDTTLDVYEHVLKRSPRADHRHRIEHCSVLHPEQIQRMAKLGVSPSFLIGHVHYWGKAFRDSILGPQRAQFYDPCASALRGGLRISLHSDYNVTPIEPIRYMDNAVNRTMRDGGGVLNPAERITVAQALRAVTIDAAWQCQMDQIVGSLETGKYADLVIVDKDPLQMAPEEIGKLKVMETWSEGRRRFAA</sequence>
<dbReference type="InterPro" id="IPR032466">
    <property type="entry name" value="Metal_Hydrolase"/>
</dbReference>
<dbReference type="PANTHER" id="PTHR22642">
    <property type="entry name" value="IMIDAZOLONEPROPIONASE"/>
    <property type="match status" value="1"/>
</dbReference>
<name>A0A2L0WWA4_9BURK</name>
<protein>
    <submittedName>
        <fullName evidence="1">Amidohydrolase</fullName>
    </submittedName>
</protein>
<keyword evidence="1" id="KW-0378">Hydrolase</keyword>
<evidence type="ECO:0000313" key="2">
    <source>
        <dbReference type="Proteomes" id="UP000253772"/>
    </source>
</evidence>
<dbReference type="OrthoDB" id="9031471at2"/>
<gene>
    <name evidence="1" type="ORF">DDF84_000025</name>
</gene>
<dbReference type="SUPFAM" id="SSF51556">
    <property type="entry name" value="Metallo-dependent hydrolases"/>
    <property type="match status" value="1"/>
</dbReference>
<dbReference type="Gene3D" id="2.30.40.10">
    <property type="entry name" value="Urease, subunit C, domain 1"/>
    <property type="match status" value="1"/>
</dbReference>
<dbReference type="SUPFAM" id="SSF51338">
    <property type="entry name" value="Composite domain of metallo-dependent hydrolases"/>
    <property type="match status" value="1"/>
</dbReference>
<dbReference type="EMBL" id="CP037900">
    <property type="protein sequence ID" value="QBP08229.1"/>
    <property type="molecule type" value="Genomic_DNA"/>
</dbReference>
<dbReference type="InterPro" id="IPR006311">
    <property type="entry name" value="TAT_signal"/>
</dbReference>
<proteinExistence type="predicted"/>
<dbReference type="InterPro" id="IPR011059">
    <property type="entry name" value="Metal-dep_hydrolase_composite"/>
</dbReference>
<organism evidence="1 2">
    <name type="scientific">Cupriavidus metallidurans</name>
    <dbReference type="NCBI Taxonomy" id="119219"/>
    <lineage>
        <taxon>Bacteria</taxon>
        <taxon>Pseudomonadati</taxon>
        <taxon>Pseudomonadota</taxon>
        <taxon>Betaproteobacteria</taxon>
        <taxon>Burkholderiales</taxon>
        <taxon>Burkholderiaceae</taxon>
        <taxon>Cupriavidus</taxon>
    </lineage>
</organism>
<dbReference type="InterPro" id="IPR033932">
    <property type="entry name" value="YtcJ-like"/>
</dbReference>
<evidence type="ECO:0000313" key="1">
    <source>
        <dbReference type="EMBL" id="QBP08229.1"/>
    </source>
</evidence>
<dbReference type="PANTHER" id="PTHR22642:SF2">
    <property type="entry name" value="PROTEIN LONG AFTER FAR-RED 3"/>
    <property type="match status" value="1"/>
</dbReference>
<dbReference type="CDD" id="cd01300">
    <property type="entry name" value="YtcJ_like"/>
    <property type="match status" value="1"/>
</dbReference>
<reference evidence="1 2" key="1">
    <citation type="submission" date="2019-03" db="EMBL/GenBank/DDBJ databases">
        <title>Comparative insights into the high quality Complete genome sequence of highly metal resistant Cupriavidus metallidurans strain BS1 isolated from a gold-copper mine.</title>
        <authorList>
            <person name="Mazhar H.S."/>
            <person name="Rensing C."/>
        </authorList>
    </citation>
    <scope>NUCLEOTIDE SEQUENCE [LARGE SCALE GENOMIC DNA]</scope>
    <source>
        <strain evidence="1 2">BS1</strain>
    </source>
</reference>
<dbReference type="Gene3D" id="3.20.20.140">
    <property type="entry name" value="Metal-dependent hydrolases"/>
    <property type="match status" value="1"/>
</dbReference>
<accession>A0A2L0WWA4</accession>
<dbReference type="Proteomes" id="UP000253772">
    <property type="component" value="Chromosome c1"/>
</dbReference>
<dbReference type="GO" id="GO:0016810">
    <property type="term" value="F:hydrolase activity, acting on carbon-nitrogen (but not peptide) bonds"/>
    <property type="evidence" value="ECO:0007669"/>
    <property type="project" value="InterPro"/>
</dbReference>
<dbReference type="Pfam" id="PF07969">
    <property type="entry name" value="Amidohydro_3"/>
    <property type="match status" value="1"/>
</dbReference>
<dbReference type="PROSITE" id="PS51318">
    <property type="entry name" value="TAT"/>
    <property type="match status" value="1"/>
</dbReference>
<dbReference type="AlphaFoldDB" id="A0A2L0WWA4"/>
<dbReference type="Gene3D" id="3.10.310.70">
    <property type="match status" value="1"/>
</dbReference>
<dbReference type="InterPro" id="IPR013108">
    <property type="entry name" value="Amidohydro_3"/>
</dbReference>